<dbReference type="RefSeq" id="WP_101074035.1">
    <property type="nucleotide sequence ID" value="NZ_PISP01000005.1"/>
</dbReference>
<reference evidence="1 2" key="1">
    <citation type="submission" date="2017-11" db="EMBL/GenBank/DDBJ databases">
        <title>Rhodohalobacter 15182 sp. nov., isolated from a salt lake.</title>
        <authorList>
            <person name="Han S."/>
        </authorList>
    </citation>
    <scope>NUCLEOTIDE SEQUENCE [LARGE SCALE GENOMIC DNA]</scope>
    <source>
        <strain evidence="1 2">15182</strain>
    </source>
</reference>
<proteinExistence type="predicted"/>
<dbReference type="Proteomes" id="UP000233398">
    <property type="component" value="Unassembled WGS sequence"/>
</dbReference>
<comment type="caution">
    <text evidence="1">The sequence shown here is derived from an EMBL/GenBank/DDBJ whole genome shotgun (WGS) entry which is preliminary data.</text>
</comment>
<keyword evidence="2" id="KW-1185">Reference proteome</keyword>
<dbReference type="AlphaFoldDB" id="A0A2N0VF37"/>
<sequence>MSYGSEGISTYGMQADAVLNQAQPETSFDNEFVHEFIVSSQTGEESKIDEGSNRSMNSSIDYSIVRILNGESKGEKNSSESFICMPKAPAQNFDFSTTQKHQRLSIPIFIFIR</sequence>
<evidence type="ECO:0000313" key="1">
    <source>
        <dbReference type="EMBL" id="PKD42785.1"/>
    </source>
</evidence>
<name>A0A2N0VF37_9BACT</name>
<dbReference type="EMBL" id="PISP01000005">
    <property type="protein sequence ID" value="PKD42785.1"/>
    <property type="molecule type" value="Genomic_DNA"/>
</dbReference>
<evidence type="ECO:0000313" key="2">
    <source>
        <dbReference type="Proteomes" id="UP000233398"/>
    </source>
</evidence>
<gene>
    <name evidence="1" type="ORF">CWD77_13100</name>
</gene>
<organism evidence="1 2">
    <name type="scientific">Rhodohalobacter barkolensis</name>
    <dbReference type="NCBI Taxonomy" id="2053187"/>
    <lineage>
        <taxon>Bacteria</taxon>
        <taxon>Pseudomonadati</taxon>
        <taxon>Balneolota</taxon>
        <taxon>Balneolia</taxon>
        <taxon>Balneolales</taxon>
        <taxon>Balneolaceae</taxon>
        <taxon>Rhodohalobacter</taxon>
    </lineage>
</organism>
<protein>
    <submittedName>
        <fullName evidence="1">Uncharacterized protein</fullName>
    </submittedName>
</protein>
<accession>A0A2N0VF37</accession>